<feature type="domain" description="ABC-2 type transporter transmembrane" evidence="7">
    <location>
        <begin position="3"/>
        <end position="61"/>
    </location>
</feature>
<evidence type="ECO:0000256" key="6">
    <source>
        <dbReference type="SAM" id="Phobius"/>
    </source>
</evidence>
<dbReference type="GO" id="GO:0140359">
    <property type="term" value="F:ABC-type transporter activity"/>
    <property type="evidence" value="ECO:0007669"/>
    <property type="project" value="InterPro"/>
</dbReference>
<keyword evidence="3 6" id="KW-0812">Transmembrane</keyword>
<proteinExistence type="predicted"/>
<dbReference type="PANTHER" id="PTHR19241">
    <property type="entry name" value="ATP-BINDING CASSETTE TRANSPORTER"/>
    <property type="match status" value="1"/>
</dbReference>
<organism evidence="8 9">
    <name type="scientific">Oryza sativa subsp. indica</name>
    <name type="common">Rice</name>
    <dbReference type="NCBI Taxonomy" id="39946"/>
    <lineage>
        <taxon>Eukaryota</taxon>
        <taxon>Viridiplantae</taxon>
        <taxon>Streptophyta</taxon>
        <taxon>Embryophyta</taxon>
        <taxon>Tracheophyta</taxon>
        <taxon>Spermatophyta</taxon>
        <taxon>Magnoliopsida</taxon>
        <taxon>Liliopsida</taxon>
        <taxon>Poales</taxon>
        <taxon>Poaceae</taxon>
        <taxon>BOP clade</taxon>
        <taxon>Oryzoideae</taxon>
        <taxon>Oryzeae</taxon>
        <taxon>Oryzinae</taxon>
        <taxon>Oryza</taxon>
        <taxon>Oryza sativa</taxon>
    </lineage>
</organism>
<keyword evidence="5 6" id="KW-0472">Membrane</keyword>
<evidence type="ECO:0000256" key="1">
    <source>
        <dbReference type="ARBA" id="ARBA00004141"/>
    </source>
</evidence>
<keyword evidence="9" id="KW-1185">Reference proteome</keyword>
<feature type="transmembrane region" description="Helical" evidence="6">
    <location>
        <begin position="12"/>
        <end position="31"/>
    </location>
</feature>
<keyword evidence="2" id="KW-0813">Transport</keyword>
<dbReference type="HOGENOM" id="CLU_000604_59_1_1"/>
<dbReference type="Gramene" id="BGIOSGA001235-TA">
    <property type="protein sequence ID" value="BGIOSGA001235-PA"/>
    <property type="gene ID" value="BGIOSGA001235"/>
</dbReference>
<keyword evidence="4 6" id="KW-1133">Transmembrane helix</keyword>
<feature type="transmembrane region" description="Helical" evidence="6">
    <location>
        <begin position="43"/>
        <end position="62"/>
    </location>
</feature>
<dbReference type="Proteomes" id="UP000007015">
    <property type="component" value="Chromosome 1"/>
</dbReference>
<evidence type="ECO:0000256" key="5">
    <source>
        <dbReference type="ARBA" id="ARBA00023136"/>
    </source>
</evidence>
<evidence type="ECO:0000313" key="9">
    <source>
        <dbReference type="Proteomes" id="UP000007015"/>
    </source>
</evidence>
<evidence type="ECO:0000256" key="3">
    <source>
        <dbReference type="ARBA" id="ARBA00022692"/>
    </source>
</evidence>
<evidence type="ECO:0000259" key="7">
    <source>
        <dbReference type="Pfam" id="PF01061"/>
    </source>
</evidence>
<evidence type="ECO:0000256" key="2">
    <source>
        <dbReference type="ARBA" id="ARBA00022448"/>
    </source>
</evidence>
<evidence type="ECO:0000313" key="8">
    <source>
        <dbReference type="EMBL" id="EAY74914.1"/>
    </source>
</evidence>
<sequence>MAVGLTPNYHIASIVSSAFYAIWNLFSGFVIPRPRVPIWWRWYCWACPVAWTLYGLVVSQFGDIETPMEDGTPVKVFVENYFGFKHSWLGWVATVVAAFAFLFASLFGFAIMKFNFQKR</sequence>
<evidence type="ECO:0000256" key="4">
    <source>
        <dbReference type="ARBA" id="ARBA00022989"/>
    </source>
</evidence>
<dbReference type="STRING" id="39946.A2WSG8"/>
<dbReference type="AlphaFoldDB" id="A2WSG8"/>
<protein>
    <recommendedName>
        <fullName evidence="7">ABC-2 type transporter transmembrane domain-containing protein</fullName>
    </recommendedName>
</protein>
<feature type="transmembrane region" description="Helical" evidence="6">
    <location>
        <begin position="88"/>
        <end position="112"/>
    </location>
</feature>
<name>A2WSG8_ORYSI</name>
<reference evidence="8 9" key="1">
    <citation type="journal article" date="2005" name="PLoS Biol.">
        <title>The genomes of Oryza sativa: a history of duplications.</title>
        <authorList>
            <person name="Yu J."/>
            <person name="Wang J."/>
            <person name="Lin W."/>
            <person name="Li S."/>
            <person name="Li H."/>
            <person name="Zhou J."/>
            <person name="Ni P."/>
            <person name="Dong W."/>
            <person name="Hu S."/>
            <person name="Zeng C."/>
            <person name="Zhang J."/>
            <person name="Zhang Y."/>
            <person name="Li R."/>
            <person name="Xu Z."/>
            <person name="Li S."/>
            <person name="Li X."/>
            <person name="Zheng H."/>
            <person name="Cong L."/>
            <person name="Lin L."/>
            <person name="Yin J."/>
            <person name="Geng J."/>
            <person name="Li G."/>
            <person name="Shi J."/>
            <person name="Liu J."/>
            <person name="Lv H."/>
            <person name="Li J."/>
            <person name="Wang J."/>
            <person name="Deng Y."/>
            <person name="Ran L."/>
            <person name="Shi X."/>
            <person name="Wang X."/>
            <person name="Wu Q."/>
            <person name="Li C."/>
            <person name="Ren X."/>
            <person name="Wang J."/>
            <person name="Wang X."/>
            <person name="Li D."/>
            <person name="Liu D."/>
            <person name="Zhang X."/>
            <person name="Ji Z."/>
            <person name="Zhao W."/>
            <person name="Sun Y."/>
            <person name="Zhang Z."/>
            <person name="Bao J."/>
            <person name="Han Y."/>
            <person name="Dong L."/>
            <person name="Ji J."/>
            <person name="Chen P."/>
            <person name="Wu S."/>
            <person name="Liu J."/>
            <person name="Xiao Y."/>
            <person name="Bu D."/>
            <person name="Tan J."/>
            <person name="Yang L."/>
            <person name="Ye C."/>
            <person name="Zhang J."/>
            <person name="Xu J."/>
            <person name="Zhou Y."/>
            <person name="Yu Y."/>
            <person name="Zhang B."/>
            <person name="Zhuang S."/>
            <person name="Wei H."/>
            <person name="Liu B."/>
            <person name="Lei M."/>
            <person name="Yu H."/>
            <person name="Li Y."/>
            <person name="Xu H."/>
            <person name="Wei S."/>
            <person name="He X."/>
            <person name="Fang L."/>
            <person name="Zhang Z."/>
            <person name="Zhang Y."/>
            <person name="Huang X."/>
            <person name="Su Z."/>
            <person name="Tong W."/>
            <person name="Li J."/>
            <person name="Tong Z."/>
            <person name="Li S."/>
            <person name="Ye J."/>
            <person name="Wang L."/>
            <person name="Fang L."/>
            <person name="Lei T."/>
            <person name="Chen C."/>
            <person name="Chen H."/>
            <person name="Xu Z."/>
            <person name="Li H."/>
            <person name="Huang H."/>
            <person name="Zhang F."/>
            <person name="Xu H."/>
            <person name="Li N."/>
            <person name="Zhao C."/>
            <person name="Li S."/>
            <person name="Dong L."/>
            <person name="Huang Y."/>
            <person name="Li L."/>
            <person name="Xi Y."/>
            <person name="Qi Q."/>
            <person name="Li W."/>
            <person name="Zhang B."/>
            <person name="Hu W."/>
            <person name="Zhang Y."/>
            <person name="Tian X."/>
            <person name="Jiao Y."/>
            <person name="Liang X."/>
            <person name="Jin J."/>
            <person name="Gao L."/>
            <person name="Zheng W."/>
            <person name="Hao B."/>
            <person name="Liu S."/>
            <person name="Wang W."/>
            <person name="Yuan L."/>
            <person name="Cao M."/>
            <person name="McDermott J."/>
            <person name="Samudrala R."/>
            <person name="Wang J."/>
            <person name="Wong G.K."/>
            <person name="Yang H."/>
        </authorList>
    </citation>
    <scope>NUCLEOTIDE SEQUENCE [LARGE SCALE GENOMIC DNA]</scope>
    <source>
        <strain evidence="9">cv. 93-11</strain>
    </source>
</reference>
<gene>
    <name evidence="8" type="ORF">OsI_02807</name>
</gene>
<dbReference type="EMBL" id="CM000126">
    <property type="protein sequence ID" value="EAY74914.1"/>
    <property type="molecule type" value="Genomic_DNA"/>
</dbReference>
<dbReference type="Pfam" id="PF01061">
    <property type="entry name" value="ABC2_membrane"/>
    <property type="match status" value="1"/>
</dbReference>
<comment type="subcellular location">
    <subcellularLocation>
        <location evidence="1">Membrane</location>
        <topology evidence="1">Multi-pass membrane protein</topology>
    </subcellularLocation>
</comment>
<dbReference type="InterPro" id="IPR013525">
    <property type="entry name" value="ABC2_TM"/>
</dbReference>
<dbReference type="GO" id="GO:0005886">
    <property type="term" value="C:plasma membrane"/>
    <property type="evidence" value="ECO:0007669"/>
    <property type="project" value="UniProtKB-ARBA"/>
</dbReference>
<accession>A2WSG8</accession>